<keyword evidence="2" id="KW-1133">Transmembrane helix</keyword>
<evidence type="ECO:0000256" key="2">
    <source>
        <dbReference type="SAM" id="Phobius"/>
    </source>
</evidence>
<evidence type="ECO:0000313" key="4">
    <source>
        <dbReference type="EMBL" id="CAJ37319.1"/>
    </source>
</evidence>
<dbReference type="Pfam" id="PF25788">
    <property type="entry name" value="Ig_Rha78A_N"/>
    <property type="match status" value="1"/>
</dbReference>
<dbReference type="CDD" id="cd00063">
    <property type="entry name" value="FN3"/>
    <property type="match status" value="1"/>
</dbReference>
<organism evidence="4 5">
    <name type="scientific">Methanocella arvoryzae (strain DSM 22066 / NBRC 105507 / MRE50)</name>
    <dbReference type="NCBI Taxonomy" id="351160"/>
    <lineage>
        <taxon>Archaea</taxon>
        <taxon>Methanobacteriati</taxon>
        <taxon>Methanobacteriota</taxon>
        <taxon>Stenosarchaea group</taxon>
        <taxon>Methanomicrobia</taxon>
        <taxon>Methanocellales</taxon>
        <taxon>Methanocellaceae</taxon>
        <taxon>Methanocella</taxon>
    </lineage>
</organism>
<dbReference type="AlphaFoldDB" id="Q0W2S4"/>
<dbReference type="PATRIC" id="fig|351160.9.peg.965"/>
<proteinExistence type="predicted"/>
<dbReference type="GeneID" id="5145651"/>
<feature type="transmembrane region" description="Helical" evidence="2">
    <location>
        <begin position="850"/>
        <end position="872"/>
    </location>
</feature>
<feature type="compositionally biased region" description="Pro residues" evidence="1">
    <location>
        <begin position="736"/>
        <end position="752"/>
    </location>
</feature>
<dbReference type="InterPro" id="IPR013320">
    <property type="entry name" value="ConA-like_dom_sf"/>
</dbReference>
<dbReference type="InterPro" id="IPR013783">
    <property type="entry name" value="Ig-like_fold"/>
</dbReference>
<dbReference type="InterPro" id="IPR020976">
    <property type="entry name" value="Antimicrobial_lci"/>
</dbReference>
<dbReference type="SUPFAM" id="SSF49265">
    <property type="entry name" value="Fibronectin type III"/>
    <property type="match status" value="1"/>
</dbReference>
<evidence type="ECO:0000256" key="1">
    <source>
        <dbReference type="SAM" id="MobiDB-lite"/>
    </source>
</evidence>
<feature type="compositionally biased region" description="Low complexity" evidence="1">
    <location>
        <begin position="799"/>
        <end position="841"/>
    </location>
</feature>
<feature type="region of interest" description="Disordered" evidence="1">
    <location>
        <begin position="733"/>
        <end position="754"/>
    </location>
</feature>
<dbReference type="PRINTS" id="PR01217">
    <property type="entry name" value="PRICHEXTENSN"/>
</dbReference>
<reference evidence="4 5" key="1">
    <citation type="journal article" date="2006" name="Science">
        <title>Genome of rice cluster I archaea -- the key methane producers in the rice rhizosphere.</title>
        <authorList>
            <person name="Erkel C."/>
            <person name="Kube M."/>
            <person name="Reinhardt R."/>
            <person name="Liesack W."/>
        </authorList>
    </citation>
    <scope>NUCLEOTIDE SEQUENCE [LARGE SCALE GENOMIC DNA]</scope>
    <source>
        <strain evidence="5">DSM 22066 / NBRC 105507 / MRE50</strain>
    </source>
</reference>
<feature type="domain" description="Fibronectin type-III" evidence="3">
    <location>
        <begin position="634"/>
        <end position="737"/>
    </location>
</feature>
<keyword evidence="2" id="KW-0812">Transmembrane</keyword>
<dbReference type="InterPro" id="IPR003961">
    <property type="entry name" value="FN3_dom"/>
</dbReference>
<gene>
    <name evidence="4" type="ORF">RCIX2198</name>
</gene>
<accession>Q0W2S4</accession>
<dbReference type="EMBL" id="AM114193">
    <property type="protein sequence ID" value="CAJ37319.1"/>
    <property type="molecule type" value="Genomic_DNA"/>
</dbReference>
<name>Q0W2S4_METAR</name>
<feature type="region of interest" description="Disordered" evidence="1">
    <location>
        <begin position="799"/>
        <end position="844"/>
    </location>
</feature>
<dbReference type="InterPro" id="IPR036116">
    <property type="entry name" value="FN3_sf"/>
</dbReference>
<dbReference type="SUPFAM" id="SSF49899">
    <property type="entry name" value="Concanavalin A-like lectins/glucanases"/>
    <property type="match status" value="1"/>
</dbReference>
<keyword evidence="5" id="KW-1185">Reference proteome</keyword>
<protein>
    <recommendedName>
        <fullName evidence="3">Fibronectin type-III domain-containing protein</fullName>
    </recommendedName>
</protein>
<dbReference type="RefSeq" id="WP_012035262.1">
    <property type="nucleotide sequence ID" value="NC_009464.1"/>
</dbReference>
<dbReference type="Gene3D" id="2.60.40.10">
    <property type="entry name" value="Immunoglobulins"/>
    <property type="match status" value="1"/>
</dbReference>
<dbReference type="KEGG" id="rci:RCIX2198"/>
<dbReference type="eggNOG" id="arCOG03865">
    <property type="taxonomic scope" value="Archaea"/>
</dbReference>
<dbReference type="Pfam" id="PF12197">
    <property type="entry name" value="lci"/>
    <property type="match status" value="1"/>
</dbReference>
<dbReference type="STRING" id="351160.RCIX2198"/>
<evidence type="ECO:0000259" key="3">
    <source>
        <dbReference type="PROSITE" id="PS50853"/>
    </source>
</evidence>
<dbReference type="Gene3D" id="2.60.120.200">
    <property type="match status" value="1"/>
</dbReference>
<keyword evidence="2" id="KW-0472">Membrane</keyword>
<sequence length="876" mass="94526">MGWKKLVLILLVAVAFTLLAAPACAETIVYSEGFEDSDGGYLHSGTSDQWQWGTPVAPNGPGGAHQGSGCWGTAITTGSVPKNSNSYLTSPAISIPALTADETARVRFYAWIFIDEMLDRGEFQVSADGTTWVTKSQFFNRMSGEWTGYYFDVSEYSGQDIYLRFRLYADNNDYFLSTPYNMAGFYIDDVAVVISEAPATRTALTLEASEDLSISASCPWVGSWDGSGYRLDNDVYSTARGPAQEYVDYYLLNAATVPRDGKYSFVLQEVNDEASYTDMVRLITIDHPASVRVANDEAGNIWTYHTPSPPLSAVADNGSNVAAMVATEDDYAVRLYNGDYVILDFGNVDTSAGATLVLRAQGFQQDADIGSPIPAAPRILVQTQDAGGNWVTVNHFYPRMEWATNAYDLAGHLTNSKLVRLYSTSCNEGKYHLLDYVGLDASPQAPVVINTLEPLSAVHQSGGDLLAAVTTSDNGYAFLASAESMTLEFAVPPAAGEARSFVFMSEGYYIPMGTYFVYTYDGDGWVQRDAWSVPVSGDQTHVFDLSLYLPDPDGDYKVRIWQDYMYDPAAIDYAGLSRGEVPGNMVYARDLSAGGADITGTLSASDDVRRTWQYEDVRNRWVEIAWDGLEINMPPSSTPVSVTPGGQTPTISWTYTDTEGAPQTMYEAEAWTGAGGTGINIWDPAPATTSATSVTYSGSPLTDGQTYYFRVKVFDGTSWSAWGETSWVADLTVTPAPTPTPVPTPAPTPAEPGQPVSISNPYGHETAIVYVNGTRVMQIYDPISGTMIYDALATKTPEPAVTPSPTATPATPTPAPATATPVPTPASTEVPSTASPTPASSGEGRGQMPVLYMAVIGFAVLVIVAGAGYWLFFRRR</sequence>
<dbReference type="Proteomes" id="UP000000663">
    <property type="component" value="Chromosome"/>
</dbReference>
<dbReference type="PROSITE" id="PS50853">
    <property type="entry name" value="FN3"/>
    <property type="match status" value="1"/>
</dbReference>
<evidence type="ECO:0000313" key="5">
    <source>
        <dbReference type="Proteomes" id="UP000000663"/>
    </source>
</evidence>